<dbReference type="Pfam" id="PF13848">
    <property type="entry name" value="Thioredoxin_6"/>
    <property type="match status" value="1"/>
</dbReference>
<organism evidence="2 3">
    <name type="scientific">Ancylostoma duodenale</name>
    <dbReference type="NCBI Taxonomy" id="51022"/>
    <lineage>
        <taxon>Eukaryota</taxon>
        <taxon>Metazoa</taxon>
        <taxon>Ecdysozoa</taxon>
        <taxon>Nematoda</taxon>
        <taxon>Chromadorea</taxon>
        <taxon>Rhabditida</taxon>
        <taxon>Rhabditina</taxon>
        <taxon>Rhabditomorpha</taxon>
        <taxon>Strongyloidea</taxon>
        <taxon>Ancylostomatidae</taxon>
        <taxon>Ancylostomatinae</taxon>
        <taxon>Ancylostoma</taxon>
    </lineage>
</organism>
<dbReference type="PANTHER" id="PTHR46295">
    <property type="entry name" value="ENDOPLASMIC RETICULUM RESIDENT PROTEIN 44"/>
    <property type="match status" value="1"/>
</dbReference>
<gene>
    <name evidence="2" type="ORF">ANCDUO_18498</name>
</gene>
<dbReference type="EMBL" id="KN746712">
    <property type="protein sequence ID" value="KIH51418.1"/>
    <property type="molecule type" value="Genomic_DNA"/>
</dbReference>
<protein>
    <submittedName>
        <fullName evidence="2">Uncharacterized protein</fullName>
    </submittedName>
</protein>
<feature type="compositionally biased region" description="Basic and acidic residues" evidence="1">
    <location>
        <begin position="146"/>
        <end position="161"/>
    </location>
</feature>
<evidence type="ECO:0000313" key="3">
    <source>
        <dbReference type="Proteomes" id="UP000054047"/>
    </source>
</evidence>
<evidence type="ECO:0000256" key="1">
    <source>
        <dbReference type="SAM" id="MobiDB-lite"/>
    </source>
</evidence>
<keyword evidence="3" id="KW-1185">Reference proteome</keyword>
<name>A0A0C2C558_9BILA</name>
<proteinExistence type="predicted"/>
<feature type="region of interest" description="Disordered" evidence="1">
    <location>
        <begin position="146"/>
        <end position="176"/>
    </location>
</feature>
<dbReference type="AlphaFoldDB" id="A0A0C2C558"/>
<dbReference type="OrthoDB" id="294696at2759"/>
<dbReference type="InterPro" id="IPR052643">
    <property type="entry name" value="ERP44"/>
</dbReference>
<dbReference type="PANTHER" id="PTHR46295:SF4">
    <property type="entry name" value="ENDOPLASMIC RETICULUM RESIDENT PROTEIN 44.2"/>
    <property type="match status" value="1"/>
</dbReference>
<accession>A0A0C2C558</accession>
<dbReference type="Proteomes" id="UP000054047">
    <property type="component" value="Unassembled WGS sequence"/>
</dbReference>
<evidence type="ECO:0000313" key="2">
    <source>
        <dbReference type="EMBL" id="KIH51418.1"/>
    </source>
</evidence>
<dbReference type="GO" id="GO:0003756">
    <property type="term" value="F:protein disulfide isomerase activity"/>
    <property type="evidence" value="ECO:0007669"/>
    <property type="project" value="TreeGrafter"/>
</dbReference>
<dbReference type="GO" id="GO:0005789">
    <property type="term" value="C:endoplasmic reticulum membrane"/>
    <property type="evidence" value="ECO:0007669"/>
    <property type="project" value="TreeGrafter"/>
</dbReference>
<dbReference type="GO" id="GO:0005793">
    <property type="term" value="C:endoplasmic reticulum-Golgi intermediate compartment"/>
    <property type="evidence" value="ECO:0007669"/>
    <property type="project" value="TreeGrafter"/>
</dbReference>
<reference evidence="2" key="1">
    <citation type="submission" date="2013-12" db="EMBL/GenBank/DDBJ databases">
        <title>Draft genome of the parsitic nematode Ancylostoma duodenale.</title>
        <authorList>
            <person name="Mitreva M."/>
        </authorList>
    </citation>
    <scope>NUCLEOTIDE SEQUENCE [LARGE SCALE GENOMIC DNA]</scope>
    <source>
        <strain evidence="2">Zhejiang</strain>
    </source>
</reference>
<feature type="non-terminal residue" evidence="2">
    <location>
        <position position="1"/>
    </location>
</feature>
<sequence>LRISREVTFENVEGLTEEGLPFLIYFRDPAKKEDEKLFTDAVVRELYDQRMSINPLLADGLKFVHPLRHLGKTTKASEQGNLPIFQDLPVLAIDSFVHMYLFPDISQLSRPGVLKQFVEDLHSGALHKRFHQNAEQQKVEMEKFKKEHNIEADLEDRREEQNPVEPVKTAPPESVFKELKPSEKRYSLLQKTEL</sequence>
<dbReference type="GO" id="GO:0006457">
    <property type="term" value="P:protein folding"/>
    <property type="evidence" value="ECO:0007669"/>
    <property type="project" value="TreeGrafter"/>
</dbReference>
<dbReference type="Gene3D" id="3.40.30.10">
    <property type="entry name" value="Glutaredoxin"/>
    <property type="match status" value="1"/>
</dbReference>